<keyword evidence="2 6" id="KW-0812">Transmembrane</keyword>
<dbReference type="Pfam" id="PF03151">
    <property type="entry name" value="TPT"/>
    <property type="match status" value="1"/>
</dbReference>
<dbReference type="InterPro" id="IPR004853">
    <property type="entry name" value="Sugar_P_trans_dom"/>
</dbReference>
<keyword evidence="3 6" id="KW-1133">Transmembrane helix</keyword>
<dbReference type="AlphaFoldDB" id="A0A7I8IZ94"/>
<dbReference type="GO" id="GO:0016020">
    <property type="term" value="C:membrane"/>
    <property type="evidence" value="ECO:0007669"/>
    <property type="project" value="UniProtKB-SubCell"/>
</dbReference>
<feature type="transmembrane region" description="Helical" evidence="6">
    <location>
        <begin position="84"/>
        <end position="108"/>
    </location>
</feature>
<feature type="transmembrane region" description="Helical" evidence="6">
    <location>
        <begin position="231"/>
        <end position="252"/>
    </location>
</feature>
<dbReference type="Proteomes" id="UP001189122">
    <property type="component" value="Unassembled WGS sequence"/>
</dbReference>
<evidence type="ECO:0000256" key="6">
    <source>
        <dbReference type="SAM" id="Phobius"/>
    </source>
</evidence>
<proteinExistence type="predicted"/>
<keyword evidence="9" id="KW-1185">Reference proteome</keyword>
<dbReference type="EMBL" id="CACRZD030000006">
    <property type="protein sequence ID" value="CAA6662342.1"/>
    <property type="molecule type" value="Genomic_DNA"/>
</dbReference>
<feature type="transmembrane region" description="Helical" evidence="6">
    <location>
        <begin position="120"/>
        <end position="141"/>
    </location>
</feature>
<evidence type="ECO:0000313" key="9">
    <source>
        <dbReference type="Proteomes" id="UP001189122"/>
    </source>
</evidence>
<comment type="subcellular location">
    <subcellularLocation>
        <location evidence="1">Membrane</location>
        <topology evidence="1">Multi-pass membrane protein</topology>
    </subcellularLocation>
</comment>
<feature type="region of interest" description="Disordered" evidence="5">
    <location>
        <begin position="345"/>
        <end position="364"/>
    </location>
</feature>
<evidence type="ECO:0000259" key="7">
    <source>
        <dbReference type="Pfam" id="PF03151"/>
    </source>
</evidence>
<name>A0A7I8IZ94_SPIIN</name>
<evidence type="ECO:0000256" key="5">
    <source>
        <dbReference type="SAM" id="MobiDB-lite"/>
    </source>
</evidence>
<sequence>MINFFTRNGVRRLLKRKDSDAGERAKALNDLRASLFSELRTSEGAKRLQQRACSPTIALSFNFFVSVGIIMMNKLVLGRVGFNYPIFLTFIHYVVSWLLMGLLNAASLLPSPPPARATPFSTLLVLAVVMAVSTGLANVSLKYNSVGFYQMAKIAVTPTIVLAEFILFRKTVSFHKVVALTVVSAGVAVATVTDLQFQLFGACVALAWIVPSAANKVLWSSLQQRHNWTALALMWKTTPMTLFFLLTMIPWLDPPVPSPSTGAPPATQPSSFPLFSGFFCSYPGNVGGVARRSGQFKTCVVLLGGFLFFGSNPGVFSIGGVAAALAGMSAYTYLCSPGRPREALSSLQKSRLGKPGGADADENV</sequence>
<gene>
    <name evidence="8" type="ORF">SI7747_06008735</name>
</gene>
<evidence type="ECO:0000313" key="8">
    <source>
        <dbReference type="EMBL" id="CAA2622711.1"/>
    </source>
</evidence>
<dbReference type="InterPro" id="IPR050186">
    <property type="entry name" value="TPT_transporter"/>
</dbReference>
<feature type="domain" description="Sugar phosphate transporter" evidence="7">
    <location>
        <begin position="61"/>
        <end position="246"/>
    </location>
</feature>
<dbReference type="PANTHER" id="PTHR11132">
    <property type="entry name" value="SOLUTE CARRIER FAMILY 35"/>
    <property type="match status" value="1"/>
</dbReference>
<feature type="transmembrane region" description="Helical" evidence="6">
    <location>
        <begin position="147"/>
        <end position="167"/>
    </location>
</feature>
<evidence type="ECO:0000256" key="1">
    <source>
        <dbReference type="ARBA" id="ARBA00004141"/>
    </source>
</evidence>
<reference evidence="8 9" key="1">
    <citation type="submission" date="2019-12" db="EMBL/GenBank/DDBJ databases">
        <authorList>
            <person name="Scholz U."/>
            <person name="Mascher M."/>
            <person name="Fiebig A."/>
        </authorList>
    </citation>
    <scope>NUCLEOTIDE SEQUENCE</scope>
</reference>
<dbReference type="EMBL" id="LR743593">
    <property type="protein sequence ID" value="CAA2622711.1"/>
    <property type="molecule type" value="Genomic_DNA"/>
</dbReference>
<feature type="transmembrane region" description="Helical" evidence="6">
    <location>
        <begin position="199"/>
        <end position="219"/>
    </location>
</feature>
<keyword evidence="4 6" id="KW-0472">Membrane</keyword>
<evidence type="ECO:0000256" key="2">
    <source>
        <dbReference type="ARBA" id="ARBA00022692"/>
    </source>
</evidence>
<evidence type="ECO:0000256" key="3">
    <source>
        <dbReference type="ARBA" id="ARBA00022989"/>
    </source>
</evidence>
<organism evidence="8">
    <name type="scientific">Spirodela intermedia</name>
    <name type="common">Intermediate duckweed</name>
    <dbReference type="NCBI Taxonomy" id="51605"/>
    <lineage>
        <taxon>Eukaryota</taxon>
        <taxon>Viridiplantae</taxon>
        <taxon>Streptophyta</taxon>
        <taxon>Embryophyta</taxon>
        <taxon>Tracheophyta</taxon>
        <taxon>Spermatophyta</taxon>
        <taxon>Magnoliopsida</taxon>
        <taxon>Liliopsida</taxon>
        <taxon>Araceae</taxon>
        <taxon>Lemnoideae</taxon>
        <taxon>Spirodela</taxon>
    </lineage>
</organism>
<evidence type="ECO:0000256" key="4">
    <source>
        <dbReference type="ARBA" id="ARBA00023136"/>
    </source>
</evidence>
<protein>
    <recommendedName>
        <fullName evidence="7">Sugar phosphate transporter domain-containing protein</fullName>
    </recommendedName>
</protein>
<accession>A0A7I8IZ94</accession>